<evidence type="ECO:0000313" key="12">
    <source>
        <dbReference type="EMBL" id="MBC8569810.1"/>
    </source>
</evidence>
<evidence type="ECO:0000256" key="5">
    <source>
        <dbReference type="ARBA" id="ARBA00022676"/>
    </source>
</evidence>
<evidence type="ECO:0000256" key="6">
    <source>
        <dbReference type="ARBA" id="ARBA00022679"/>
    </source>
</evidence>
<evidence type="ECO:0000256" key="10">
    <source>
        <dbReference type="PIRSR" id="PIRSR000477-2"/>
    </source>
</evidence>
<dbReference type="EMBL" id="JACRTC010000001">
    <property type="protein sequence ID" value="MBC8569810.1"/>
    <property type="molecule type" value="Genomic_DNA"/>
</dbReference>
<dbReference type="AlphaFoldDB" id="A0A926E8G2"/>
<evidence type="ECO:0000256" key="4">
    <source>
        <dbReference type="ARBA" id="ARBA00011886"/>
    </source>
</evidence>
<feature type="binding site" evidence="10">
    <location>
        <position position="50"/>
    </location>
    <ligand>
        <name>phosphate</name>
        <dbReference type="ChEBI" id="CHEBI:43474"/>
    </ligand>
</feature>
<comment type="caution">
    <text evidence="12">The sequence shown here is derived from an EMBL/GenBank/DDBJ whole genome shotgun (WGS) entry which is preliminary data.</text>
</comment>
<evidence type="ECO:0000313" key="13">
    <source>
        <dbReference type="Proteomes" id="UP000660861"/>
    </source>
</evidence>
<proteinExistence type="inferred from homology"/>
<dbReference type="NCBIfam" id="TIGR01700">
    <property type="entry name" value="PNPH"/>
    <property type="match status" value="1"/>
</dbReference>
<evidence type="ECO:0000256" key="1">
    <source>
        <dbReference type="ARBA" id="ARBA00002678"/>
    </source>
</evidence>
<feature type="binding site" evidence="10">
    <location>
        <position position="102"/>
    </location>
    <ligand>
        <name>phosphate</name>
        <dbReference type="ChEBI" id="CHEBI:43474"/>
    </ligand>
</feature>
<dbReference type="NCBIfam" id="TIGR01697">
    <property type="entry name" value="PNPH-PUNA-XAPA"/>
    <property type="match status" value="1"/>
</dbReference>
<dbReference type="InterPro" id="IPR011268">
    <property type="entry name" value="Purine_phosphorylase"/>
</dbReference>
<dbReference type="Pfam" id="PF01048">
    <property type="entry name" value="PNP_UDP_1"/>
    <property type="match status" value="1"/>
</dbReference>
<dbReference type="PANTHER" id="PTHR11904">
    <property type="entry name" value="METHYLTHIOADENOSINE/PURINE NUCLEOSIDE PHOSPHORYLASE"/>
    <property type="match status" value="1"/>
</dbReference>
<dbReference type="Gene3D" id="3.40.50.1580">
    <property type="entry name" value="Nucleoside phosphorylase domain"/>
    <property type="match status" value="1"/>
</dbReference>
<dbReference type="EC" id="2.4.2.1" evidence="4"/>
<dbReference type="GO" id="GO:0004731">
    <property type="term" value="F:purine-nucleoside phosphorylase activity"/>
    <property type="evidence" value="ECO:0007669"/>
    <property type="project" value="UniProtKB-EC"/>
</dbReference>
<keyword evidence="6 12" id="KW-0808">Transferase</keyword>
<dbReference type="PANTHER" id="PTHR11904:SF9">
    <property type="entry name" value="PURINE NUCLEOSIDE PHOSPHORYLASE-RELATED"/>
    <property type="match status" value="1"/>
</dbReference>
<dbReference type="NCBIfam" id="NF006054">
    <property type="entry name" value="PRK08202.1"/>
    <property type="match status" value="1"/>
</dbReference>
<feature type="binding site" evidence="10">
    <location>
        <position position="201"/>
    </location>
    <ligand>
        <name>a purine D-ribonucleoside</name>
        <dbReference type="ChEBI" id="CHEBI:142355"/>
    </ligand>
</feature>
<accession>A0A926E8G2</accession>
<dbReference type="Proteomes" id="UP000660861">
    <property type="component" value="Unassembled WGS sequence"/>
</dbReference>
<feature type="binding site" evidence="10">
    <location>
        <position position="182"/>
    </location>
    <ligand>
        <name>a purine D-ribonucleoside</name>
        <dbReference type="ChEBI" id="CHEBI:142355"/>
    </ligand>
</feature>
<reference evidence="12" key="1">
    <citation type="submission" date="2020-08" db="EMBL/GenBank/DDBJ databases">
        <title>Genome public.</title>
        <authorList>
            <person name="Liu C."/>
            <person name="Sun Q."/>
        </authorList>
    </citation>
    <scope>NUCLEOTIDE SEQUENCE</scope>
    <source>
        <strain evidence="12">NSJ-54</strain>
    </source>
</reference>
<dbReference type="GO" id="GO:0005737">
    <property type="term" value="C:cytoplasm"/>
    <property type="evidence" value="ECO:0007669"/>
    <property type="project" value="TreeGrafter"/>
</dbReference>
<feature type="domain" description="Nucleoside phosphorylase" evidence="11">
    <location>
        <begin position="13"/>
        <end position="259"/>
    </location>
</feature>
<name>A0A926E8G2_9FIRM</name>
<feature type="binding site" evidence="10">
    <location>
        <position position="224"/>
    </location>
    <ligand>
        <name>a purine D-ribonucleoside</name>
        <dbReference type="ChEBI" id="CHEBI:142355"/>
    </ligand>
</feature>
<protein>
    <recommendedName>
        <fullName evidence="4">purine-nucleoside phosphorylase</fullName>
        <ecNumber evidence="4">2.4.2.1</ecNumber>
    </recommendedName>
    <alternativeName>
        <fullName evidence="8">Inosine phosphorylase</fullName>
    </alternativeName>
    <alternativeName>
        <fullName evidence="7">Inosine-guanosine phosphorylase</fullName>
    </alternativeName>
</protein>
<evidence type="ECO:0000256" key="3">
    <source>
        <dbReference type="ARBA" id="ARBA00006751"/>
    </source>
</evidence>
<organism evidence="12 13">
    <name type="scientific">Zongyangia hominis</name>
    <dbReference type="NCBI Taxonomy" id="2763677"/>
    <lineage>
        <taxon>Bacteria</taxon>
        <taxon>Bacillati</taxon>
        <taxon>Bacillota</taxon>
        <taxon>Clostridia</taxon>
        <taxon>Eubacteriales</taxon>
        <taxon>Oscillospiraceae</taxon>
        <taxon>Zongyangia</taxon>
    </lineage>
</organism>
<feature type="binding site" evidence="10">
    <location>
        <position position="19"/>
    </location>
    <ligand>
        <name>phosphate</name>
        <dbReference type="ChEBI" id="CHEBI:43474"/>
    </ligand>
</feature>
<comment type="function">
    <text evidence="1">The purine nucleoside phosphorylases catalyze the phosphorolytic breakdown of the N-glycosidic bond in the beta-(deoxy)ribonucleoside molecules, with the formation of the corresponding free purine bases and pentose-1-phosphate. Cleaves guanosine, inosine, 2'-deoxyguanosine and 2'-deoxyinosine.</text>
</comment>
<feature type="binding site" evidence="10">
    <location>
        <begin position="70"/>
        <end position="72"/>
    </location>
    <ligand>
        <name>phosphate</name>
        <dbReference type="ChEBI" id="CHEBI:43474"/>
    </ligand>
</feature>
<evidence type="ECO:0000256" key="8">
    <source>
        <dbReference type="ARBA" id="ARBA00033072"/>
    </source>
</evidence>
<dbReference type="InterPro" id="IPR035994">
    <property type="entry name" value="Nucleoside_phosphorylase_sf"/>
</dbReference>
<dbReference type="CDD" id="cd09009">
    <property type="entry name" value="PNP-EcPNPII_like"/>
    <property type="match status" value="1"/>
</dbReference>
<evidence type="ECO:0000259" key="11">
    <source>
        <dbReference type="Pfam" id="PF01048"/>
    </source>
</evidence>
<comment type="similarity">
    <text evidence="3">Belongs to the PNP/MTAP phosphorylase family.</text>
</comment>
<evidence type="ECO:0000256" key="9">
    <source>
        <dbReference type="ARBA" id="ARBA00048556"/>
    </source>
</evidence>
<dbReference type="PIRSF" id="PIRSF000477">
    <property type="entry name" value="PurNPase"/>
    <property type="match status" value="1"/>
</dbReference>
<dbReference type="GO" id="GO:0009116">
    <property type="term" value="P:nucleoside metabolic process"/>
    <property type="evidence" value="ECO:0007669"/>
    <property type="project" value="InterPro"/>
</dbReference>
<dbReference type="SUPFAM" id="SSF53167">
    <property type="entry name" value="Purine and uridine phosphorylases"/>
    <property type="match status" value="1"/>
</dbReference>
<keyword evidence="13" id="KW-1185">Reference proteome</keyword>
<comment type="catalytic activity">
    <reaction evidence="9">
        <text>a purine 2'-deoxy-D-ribonucleoside + phosphate = a purine nucleobase + 2-deoxy-alpha-D-ribose 1-phosphate</text>
        <dbReference type="Rhea" id="RHEA:36431"/>
        <dbReference type="ChEBI" id="CHEBI:26386"/>
        <dbReference type="ChEBI" id="CHEBI:43474"/>
        <dbReference type="ChEBI" id="CHEBI:57259"/>
        <dbReference type="ChEBI" id="CHEBI:142361"/>
        <dbReference type="EC" id="2.4.2.1"/>
    </reaction>
</comment>
<sequence length="261" mass="28149">MYVGEKIGEQPDAAVILGSGLGVYANRFSDAVTLPYEEIPHFPKGTNKAHAYRMHLVRVGEKKVLLLSGRYHYYEGFSMEQVVYPTRVLRLLGVEKLVVTNAAGGLNPGFSVGDFMLITDHVKFFTESPARGGNIDELGPRFFDMSHAYDPQLRALAKEAAASCGIGVQEGVYAFMPGPQFETPAEIRALRTLGCDAVGMSTVPEVIAAAHCGIQVLGISCISNMAAGILDAPITDEEVVEITSKRAGDFQKLLGAILEKI</sequence>
<comment type="pathway">
    <text evidence="2">Purine metabolism; purine nucleoside salvage.</text>
</comment>
<dbReference type="InterPro" id="IPR011270">
    <property type="entry name" value="Pur_Nuc_Pase_Ino/Guo-sp"/>
</dbReference>
<keyword evidence="5 12" id="KW-0328">Glycosyltransferase</keyword>
<evidence type="ECO:0000256" key="2">
    <source>
        <dbReference type="ARBA" id="ARBA00005058"/>
    </source>
</evidence>
<evidence type="ECO:0000256" key="7">
    <source>
        <dbReference type="ARBA" id="ARBA00031036"/>
    </source>
</evidence>
<gene>
    <name evidence="12" type="ORF">H8709_03085</name>
</gene>
<dbReference type="InterPro" id="IPR000845">
    <property type="entry name" value="Nucleoside_phosphorylase_d"/>
</dbReference>